<dbReference type="Proteomes" id="UP000756346">
    <property type="component" value="Unassembled WGS sequence"/>
</dbReference>
<sequence>MAQPAHLPVYPWTTRRGSLGPCCCCPAGHHGCCCPPPQMCVQAWAVRLDNPETSTIAIETCTARQPDANLPYIPRHPHSTLVERPDLQRCLLSRPYKSSHVPPGVRTQPNRRAAGSLAACCMRAFADSTARHTRHARHTYIHTYIYVCP</sequence>
<comment type="caution">
    <text evidence="1">The sequence shown here is derived from an EMBL/GenBank/DDBJ whole genome shotgun (WGS) entry which is preliminary data.</text>
</comment>
<evidence type="ECO:0000313" key="2">
    <source>
        <dbReference type="Proteomes" id="UP000756346"/>
    </source>
</evidence>
<proteinExistence type="predicted"/>
<dbReference type="RefSeq" id="XP_046011134.1">
    <property type="nucleotide sequence ID" value="XM_046148130.1"/>
</dbReference>
<name>A0A9P8Y361_9PEZI</name>
<protein>
    <submittedName>
        <fullName evidence="1">Uncharacterized protein</fullName>
    </submittedName>
</protein>
<evidence type="ECO:0000313" key="1">
    <source>
        <dbReference type="EMBL" id="KAH7028846.1"/>
    </source>
</evidence>
<dbReference type="EMBL" id="JAGTJQ010000006">
    <property type="protein sequence ID" value="KAH7028846.1"/>
    <property type="molecule type" value="Genomic_DNA"/>
</dbReference>
<organism evidence="1 2">
    <name type="scientific">Microdochium trichocladiopsis</name>
    <dbReference type="NCBI Taxonomy" id="1682393"/>
    <lineage>
        <taxon>Eukaryota</taxon>
        <taxon>Fungi</taxon>
        <taxon>Dikarya</taxon>
        <taxon>Ascomycota</taxon>
        <taxon>Pezizomycotina</taxon>
        <taxon>Sordariomycetes</taxon>
        <taxon>Xylariomycetidae</taxon>
        <taxon>Xylariales</taxon>
        <taxon>Microdochiaceae</taxon>
        <taxon>Microdochium</taxon>
    </lineage>
</organism>
<gene>
    <name evidence="1" type="ORF">B0I36DRAFT_126570</name>
</gene>
<dbReference type="AlphaFoldDB" id="A0A9P8Y361"/>
<reference evidence="1" key="1">
    <citation type="journal article" date="2021" name="Nat. Commun.">
        <title>Genetic determinants of endophytism in the Arabidopsis root mycobiome.</title>
        <authorList>
            <person name="Mesny F."/>
            <person name="Miyauchi S."/>
            <person name="Thiergart T."/>
            <person name="Pickel B."/>
            <person name="Atanasova L."/>
            <person name="Karlsson M."/>
            <person name="Huettel B."/>
            <person name="Barry K.W."/>
            <person name="Haridas S."/>
            <person name="Chen C."/>
            <person name="Bauer D."/>
            <person name="Andreopoulos W."/>
            <person name="Pangilinan J."/>
            <person name="LaButti K."/>
            <person name="Riley R."/>
            <person name="Lipzen A."/>
            <person name="Clum A."/>
            <person name="Drula E."/>
            <person name="Henrissat B."/>
            <person name="Kohler A."/>
            <person name="Grigoriev I.V."/>
            <person name="Martin F.M."/>
            <person name="Hacquard S."/>
        </authorList>
    </citation>
    <scope>NUCLEOTIDE SEQUENCE</scope>
    <source>
        <strain evidence="1">MPI-CAGE-CH-0230</strain>
    </source>
</reference>
<dbReference type="GeneID" id="70177676"/>
<accession>A0A9P8Y361</accession>
<keyword evidence="2" id="KW-1185">Reference proteome</keyword>